<accession>A0AAD1Y8N4</accession>
<reference evidence="1" key="1">
    <citation type="submission" date="2023-07" db="EMBL/GenBank/DDBJ databases">
        <authorList>
            <consortium name="AG Swart"/>
            <person name="Singh M."/>
            <person name="Singh A."/>
            <person name="Seah K."/>
            <person name="Emmerich C."/>
        </authorList>
    </citation>
    <scope>NUCLEOTIDE SEQUENCE</scope>
    <source>
        <strain evidence="1">DP1</strain>
    </source>
</reference>
<evidence type="ECO:0000313" key="2">
    <source>
        <dbReference type="Proteomes" id="UP001295684"/>
    </source>
</evidence>
<organism evidence="1 2">
    <name type="scientific">Euplotes crassus</name>
    <dbReference type="NCBI Taxonomy" id="5936"/>
    <lineage>
        <taxon>Eukaryota</taxon>
        <taxon>Sar</taxon>
        <taxon>Alveolata</taxon>
        <taxon>Ciliophora</taxon>
        <taxon>Intramacronucleata</taxon>
        <taxon>Spirotrichea</taxon>
        <taxon>Hypotrichia</taxon>
        <taxon>Euplotida</taxon>
        <taxon>Euplotidae</taxon>
        <taxon>Moneuplotes</taxon>
    </lineage>
</organism>
<sequence length="364" mass="42500">MKLRCKFCKINLIFLSISLEDKPSLDGSNDVSSPTWNFNRKILNTSIEPQIKQATSYYKKVCQNNFNDSCLYSSKEKMSSVNDGSRKMFNKYSSEEKFSNFSKIKYSKKNRKKRNVKIIDEGNSVDKMDYFYGPYRKDFLSKSVSLHFSNIFFKFLERCKSNEFRKTDICILKIPLLKKVKESNPHWQSIAECIFGKDKDSKESFTKVIKKYTSSVKRELPNEPDCVISPLESTILRIKKKIGKQEKRKVQTFMIKESYEETAKSYKFIGSKKNLKKIQNNPIFSSTVDKINKFFPANAASCGKRGDGEFFQMSKEEDSNISRADKDNKERLNKRFDFRPINEGRDDLEKEIVDNDEANLKLIL</sequence>
<comment type="caution">
    <text evidence="1">The sequence shown here is derived from an EMBL/GenBank/DDBJ whole genome shotgun (WGS) entry which is preliminary data.</text>
</comment>
<name>A0AAD1Y8N4_EUPCR</name>
<dbReference type="EMBL" id="CAMPGE010029145">
    <property type="protein sequence ID" value="CAI2386622.1"/>
    <property type="molecule type" value="Genomic_DNA"/>
</dbReference>
<evidence type="ECO:0000313" key="1">
    <source>
        <dbReference type="EMBL" id="CAI2386622.1"/>
    </source>
</evidence>
<dbReference type="AlphaFoldDB" id="A0AAD1Y8N4"/>
<gene>
    <name evidence="1" type="ORF">ECRASSUSDP1_LOCUS28244</name>
</gene>
<dbReference type="Proteomes" id="UP001295684">
    <property type="component" value="Unassembled WGS sequence"/>
</dbReference>
<protein>
    <submittedName>
        <fullName evidence="1">Uncharacterized protein</fullName>
    </submittedName>
</protein>
<keyword evidence="2" id="KW-1185">Reference proteome</keyword>
<proteinExistence type="predicted"/>